<dbReference type="AlphaFoldDB" id="A0AAE0Z630"/>
<proteinExistence type="predicted"/>
<dbReference type="Proteomes" id="UP001283361">
    <property type="component" value="Unassembled WGS sequence"/>
</dbReference>
<sequence>MPFLHSLFEALDLALLAIIMAISRAEGEKPPPCEPLTILDLHFDTVREKTTATCSIAKSPPGPFSDELVFNLLGEERTELNNLTQFTTPGEVAEVSGCSVRLFNVSVDVELPADHSDELMLSCCLKRDNREEKCRSGDIKSRKNTARLENRRKRAIDHSCARPNHQDPIISFDTGVDLDLLIHGDSYNIICTDKLPADGVFEFRLKYFHELEVGGEALIVNKTFPESDSMVTREDDVTIANCDLVVGSARLLLLLKRSMQFLTIKCCTIVGDVARCAETYPLDIKCPQLSTFAFESYRYDTTDMKDGVPYPRNCTGPMDKDSRLYLAIKYSNANEFTVFGSKGEKYTYTQTVEKLEGDDCPVKTINFEVRFVPSLAMKGARLSCCRAHWQRRQETCSRPIIMRPKCPTVSAPVFTITYPEPYVVYYGQDVGGKCAAHVGPNHVVYFEEIDTTIFETIKSTFYYERDEEYKILKREPPLSPNCTLERLFVELHLILTPSRHAHRFACCVEVTPSDLRCSYAPTVFPIFIPQEPVLEVKYHNTGGQVLPGEILTAICKADVGRNGALSWVLFRQKMKDVWTIDLLGRLKGRKERGITITHFPAEAPRAKNPWLNSTLSILVTADLHGARLACYSHDVSKTKVSDIAVDPLRQISLPLAAKLSDPPSSSWNGIDEK</sequence>
<gene>
    <name evidence="2" type="ORF">RRG08_019339</name>
</gene>
<reference evidence="2" key="1">
    <citation type="journal article" date="2023" name="G3 (Bethesda)">
        <title>A reference genome for the long-term kleptoplast-retaining sea slug Elysia crispata morphotype clarki.</title>
        <authorList>
            <person name="Eastman K.E."/>
            <person name="Pendleton A.L."/>
            <person name="Shaikh M.A."/>
            <person name="Suttiyut T."/>
            <person name="Ogas R."/>
            <person name="Tomko P."/>
            <person name="Gavelis G."/>
            <person name="Widhalm J.R."/>
            <person name="Wisecaver J.H."/>
        </authorList>
    </citation>
    <scope>NUCLEOTIDE SEQUENCE</scope>
    <source>
        <strain evidence="2">ECLA1</strain>
    </source>
</reference>
<keyword evidence="3" id="KW-1185">Reference proteome</keyword>
<protein>
    <submittedName>
        <fullName evidence="2">Uncharacterized protein</fullName>
    </submittedName>
</protein>
<name>A0AAE0Z630_9GAST</name>
<comment type="caution">
    <text evidence="2">The sequence shown here is derived from an EMBL/GenBank/DDBJ whole genome shotgun (WGS) entry which is preliminary data.</text>
</comment>
<feature type="signal peptide" evidence="1">
    <location>
        <begin position="1"/>
        <end position="27"/>
    </location>
</feature>
<evidence type="ECO:0000256" key="1">
    <source>
        <dbReference type="SAM" id="SignalP"/>
    </source>
</evidence>
<evidence type="ECO:0000313" key="2">
    <source>
        <dbReference type="EMBL" id="KAK3762746.1"/>
    </source>
</evidence>
<accession>A0AAE0Z630</accession>
<organism evidence="2 3">
    <name type="scientific">Elysia crispata</name>
    <name type="common">lettuce slug</name>
    <dbReference type="NCBI Taxonomy" id="231223"/>
    <lineage>
        <taxon>Eukaryota</taxon>
        <taxon>Metazoa</taxon>
        <taxon>Spiralia</taxon>
        <taxon>Lophotrochozoa</taxon>
        <taxon>Mollusca</taxon>
        <taxon>Gastropoda</taxon>
        <taxon>Heterobranchia</taxon>
        <taxon>Euthyneura</taxon>
        <taxon>Panpulmonata</taxon>
        <taxon>Sacoglossa</taxon>
        <taxon>Placobranchoidea</taxon>
        <taxon>Plakobranchidae</taxon>
        <taxon>Elysia</taxon>
    </lineage>
</organism>
<feature type="chain" id="PRO_5042187653" evidence="1">
    <location>
        <begin position="28"/>
        <end position="673"/>
    </location>
</feature>
<keyword evidence="1" id="KW-0732">Signal</keyword>
<dbReference type="EMBL" id="JAWDGP010004658">
    <property type="protein sequence ID" value="KAK3762746.1"/>
    <property type="molecule type" value="Genomic_DNA"/>
</dbReference>
<evidence type="ECO:0000313" key="3">
    <source>
        <dbReference type="Proteomes" id="UP001283361"/>
    </source>
</evidence>